<evidence type="ECO:0000313" key="2">
    <source>
        <dbReference type="Proteomes" id="UP000199469"/>
    </source>
</evidence>
<sequence length="149" mass="16838">MKKLLLIFAVAAFQLGFSQQKGNVRIVESKKIEFTSELSKDKIDLYNQSFSKFVAALKASDRQAISNLLSDKVKDVVTENVIQQLSGGISFERKTEVYKSGYQKLLDNETYPGIQYKYVDDSSNPPRDIITVIFENDGKILGVKPEYSK</sequence>
<reference evidence="2" key="1">
    <citation type="submission" date="2016-10" db="EMBL/GenBank/DDBJ databases">
        <authorList>
            <person name="Varghese N."/>
            <person name="Submissions S."/>
        </authorList>
    </citation>
    <scope>NUCLEOTIDE SEQUENCE [LARGE SCALE GENOMIC DNA]</scope>
    <source>
        <strain evidence="2">DSM 17724</strain>
    </source>
</reference>
<keyword evidence="2" id="KW-1185">Reference proteome</keyword>
<organism evidence="1 2">
    <name type="scientific">Chryseobacterium wanjuense</name>
    <dbReference type="NCBI Taxonomy" id="356305"/>
    <lineage>
        <taxon>Bacteria</taxon>
        <taxon>Pseudomonadati</taxon>
        <taxon>Bacteroidota</taxon>
        <taxon>Flavobacteriia</taxon>
        <taxon>Flavobacteriales</taxon>
        <taxon>Weeksellaceae</taxon>
        <taxon>Chryseobacterium group</taxon>
        <taxon>Chryseobacterium</taxon>
    </lineage>
</organism>
<dbReference type="EMBL" id="FOIU01000001">
    <property type="protein sequence ID" value="SEW20109.1"/>
    <property type="molecule type" value="Genomic_DNA"/>
</dbReference>
<proteinExistence type="predicted"/>
<dbReference type="RefSeq" id="WP_089791418.1">
    <property type="nucleotide sequence ID" value="NZ_FOIU01000001.1"/>
</dbReference>
<accession>A0A1I0PZJ5</accession>
<gene>
    <name evidence="1" type="ORF">SAMN05421841_1554</name>
</gene>
<evidence type="ECO:0000313" key="1">
    <source>
        <dbReference type="EMBL" id="SEW20109.1"/>
    </source>
</evidence>
<dbReference type="AlphaFoldDB" id="A0A1I0PZJ5"/>
<protein>
    <submittedName>
        <fullName evidence="1">Uncharacterized protein</fullName>
    </submittedName>
</protein>
<name>A0A1I0PZJ5_9FLAO</name>
<dbReference type="Proteomes" id="UP000199469">
    <property type="component" value="Unassembled WGS sequence"/>
</dbReference>
<dbReference type="STRING" id="356305.SAMN05421841_1554"/>
<dbReference type="OrthoDB" id="1273271at2"/>